<protein>
    <submittedName>
        <fullName evidence="1">Uncharacterized protein</fullName>
    </submittedName>
</protein>
<dbReference type="Proteomes" id="UP000053097">
    <property type="component" value="Unassembled WGS sequence"/>
</dbReference>
<reference evidence="1 2" key="1">
    <citation type="journal article" date="2014" name="Curr. Biol.">
        <title>The genome of the clonal raider ant Cerapachys biroi.</title>
        <authorList>
            <person name="Oxley P.R."/>
            <person name="Ji L."/>
            <person name="Fetter-Pruneda I."/>
            <person name="McKenzie S.K."/>
            <person name="Li C."/>
            <person name="Hu H."/>
            <person name="Zhang G."/>
            <person name="Kronauer D.J."/>
        </authorList>
    </citation>
    <scope>NUCLEOTIDE SEQUENCE [LARGE SCALE GENOMIC DNA]</scope>
</reference>
<evidence type="ECO:0000313" key="2">
    <source>
        <dbReference type="Proteomes" id="UP000053097"/>
    </source>
</evidence>
<keyword evidence="2" id="KW-1185">Reference proteome</keyword>
<evidence type="ECO:0000313" key="1">
    <source>
        <dbReference type="EMBL" id="EZA55178.1"/>
    </source>
</evidence>
<gene>
    <name evidence="1" type="ORF">X777_05248</name>
</gene>
<accession>A0A026WGW8</accession>
<dbReference type="EMBL" id="KK107218">
    <property type="protein sequence ID" value="EZA55178.1"/>
    <property type="molecule type" value="Genomic_DNA"/>
</dbReference>
<proteinExistence type="predicted"/>
<organism evidence="1 2">
    <name type="scientific">Ooceraea biroi</name>
    <name type="common">Clonal raider ant</name>
    <name type="synonym">Cerapachys biroi</name>
    <dbReference type="NCBI Taxonomy" id="2015173"/>
    <lineage>
        <taxon>Eukaryota</taxon>
        <taxon>Metazoa</taxon>
        <taxon>Ecdysozoa</taxon>
        <taxon>Arthropoda</taxon>
        <taxon>Hexapoda</taxon>
        <taxon>Insecta</taxon>
        <taxon>Pterygota</taxon>
        <taxon>Neoptera</taxon>
        <taxon>Endopterygota</taxon>
        <taxon>Hymenoptera</taxon>
        <taxon>Apocrita</taxon>
        <taxon>Aculeata</taxon>
        <taxon>Formicoidea</taxon>
        <taxon>Formicidae</taxon>
        <taxon>Dorylinae</taxon>
        <taxon>Ooceraea</taxon>
    </lineage>
</organism>
<name>A0A026WGW8_OOCBI</name>
<sequence length="111" mass="12322">MSQCAMHDVQQYDTPIANGGVTASREAARYRAREDFQNPASMSRACPKSRVQNFEITGTRARTWTRARRERTRARPLGLLAPRAAVACRAFLLGTENVRLVVLSAALRSST</sequence>
<dbReference type="AlphaFoldDB" id="A0A026WGW8"/>